<dbReference type="CDD" id="cd06257">
    <property type="entry name" value="DnaJ"/>
    <property type="match status" value="1"/>
</dbReference>
<evidence type="ECO:0000256" key="6">
    <source>
        <dbReference type="ARBA" id="ARBA00023128"/>
    </source>
</evidence>
<feature type="domain" description="J" evidence="12">
    <location>
        <begin position="53"/>
        <end position="111"/>
    </location>
</feature>
<evidence type="ECO:0000256" key="1">
    <source>
        <dbReference type="ARBA" id="ARBA00004434"/>
    </source>
</evidence>
<keyword evidence="5" id="KW-0653">Protein transport</keyword>
<dbReference type="GO" id="GO:0030150">
    <property type="term" value="P:protein import into mitochondrial matrix"/>
    <property type="evidence" value="ECO:0007669"/>
    <property type="project" value="TreeGrafter"/>
</dbReference>
<dbReference type="SUPFAM" id="SSF46565">
    <property type="entry name" value="Chaperone J-domain"/>
    <property type="match status" value="1"/>
</dbReference>
<comment type="subcellular location">
    <subcellularLocation>
        <location evidence="1">Mitochondrion inner membrane</location>
        <topology evidence="1">Single-pass membrane protein</topology>
    </subcellularLocation>
</comment>
<keyword evidence="5" id="KW-0813">Transport</keyword>
<gene>
    <name evidence="13" type="ORF">BCR37DRAFT_377321</name>
</gene>
<evidence type="ECO:0000313" key="14">
    <source>
        <dbReference type="Proteomes" id="UP000193685"/>
    </source>
</evidence>
<keyword evidence="3" id="KW-0999">Mitochondrion inner membrane</keyword>
<evidence type="ECO:0000256" key="9">
    <source>
        <dbReference type="ARBA" id="ARBA00038105"/>
    </source>
</evidence>
<keyword evidence="5" id="KW-0811">Translocation</keyword>
<dbReference type="RefSeq" id="XP_040727113.1">
    <property type="nucleotide sequence ID" value="XM_040868787.1"/>
</dbReference>
<accession>A0A1Y2FNQ8</accession>
<protein>
    <recommendedName>
        <fullName evidence="10">Mitochondrial import inner membrane translocase subunit TIM14</fullName>
    </recommendedName>
    <alternativeName>
        <fullName evidence="11">Presequence translocated-associated motor subunit PAM18</fullName>
    </alternativeName>
</protein>
<name>A0A1Y2FNQ8_PROLT</name>
<proteinExistence type="inferred from homology"/>
<dbReference type="GO" id="GO:0001671">
    <property type="term" value="F:ATPase activator activity"/>
    <property type="evidence" value="ECO:0007669"/>
    <property type="project" value="TreeGrafter"/>
</dbReference>
<evidence type="ECO:0000256" key="7">
    <source>
        <dbReference type="ARBA" id="ARBA00023136"/>
    </source>
</evidence>
<evidence type="ECO:0000259" key="12">
    <source>
        <dbReference type="PROSITE" id="PS50076"/>
    </source>
</evidence>
<dbReference type="STRING" id="56484.A0A1Y2FNQ8"/>
<comment type="caution">
    <text evidence="13">The sequence shown here is derived from an EMBL/GenBank/DDBJ whole genome shotgun (WGS) entry which is preliminary data.</text>
</comment>
<dbReference type="EMBL" id="MCFI01000004">
    <property type="protein sequence ID" value="ORY85631.1"/>
    <property type="molecule type" value="Genomic_DNA"/>
</dbReference>
<organism evidence="13 14">
    <name type="scientific">Protomyces lactucae-debilis</name>
    <dbReference type="NCBI Taxonomy" id="2754530"/>
    <lineage>
        <taxon>Eukaryota</taxon>
        <taxon>Fungi</taxon>
        <taxon>Dikarya</taxon>
        <taxon>Ascomycota</taxon>
        <taxon>Taphrinomycotina</taxon>
        <taxon>Taphrinomycetes</taxon>
        <taxon>Taphrinales</taxon>
        <taxon>Protomycetaceae</taxon>
        <taxon>Protomyces</taxon>
    </lineage>
</organism>
<dbReference type="PANTHER" id="PTHR12763">
    <property type="match status" value="1"/>
</dbReference>
<dbReference type="GeneID" id="63785386"/>
<keyword evidence="7" id="KW-0472">Membrane</keyword>
<evidence type="ECO:0000256" key="4">
    <source>
        <dbReference type="ARBA" id="ARBA00022989"/>
    </source>
</evidence>
<reference evidence="13 14" key="1">
    <citation type="submission" date="2016-07" db="EMBL/GenBank/DDBJ databases">
        <title>Pervasive Adenine N6-methylation of Active Genes in Fungi.</title>
        <authorList>
            <consortium name="DOE Joint Genome Institute"/>
            <person name="Mondo S.J."/>
            <person name="Dannebaum R.O."/>
            <person name="Kuo R.C."/>
            <person name="Labutti K."/>
            <person name="Haridas S."/>
            <person name="Kuo A."/>
            <person name="Salamov A."/>
            <person name="Ahrendt S.R."/>
            <person name="Lipzen A."/>
            <person name="Sullivan W."/>
            <person name="Andreopoulos W.B."/>
            <person name="Clum A."/>
            <person name="Lindquist E."/>
            <person name="Daum C."/>
            <person name="Ramamoorthy G.K."/>
            <person name="Gryganskyi A."/>
            <person name="Culley D."/>
            <person name="Magnuson J.K."/>
            <person name="James T.Y."/>
            <person name="O'Malley M.A."/>
            <person name="Stajich J.E."/>
            <person name="Spatafora J.W."/>
            <person name="Visel A."/>
            <person name="Grigoriev I.V."/>
        </authorList>
    </citation>
    <scope>NUCLEOTIDE SEQUENCE [LARGE SCALE GENOMIC DNA]</scope>
    <source>
        <strain evidence="13 14">12-1054</strain>
    </source>
</reference>
<evidence type="ECO:0000256" key="3">
    <source>
        <dbReference type="ARBA" id="ARBA00022792"/>
    </source>
</evidence>
<dbReference type="AlphaFoldDB" id="A0A1Y2FNQ8"/>
<evidence type="ECO:0000256" key="2">
    <source>
        <dbReference type="ARBA" id="ARBA00022692"/>
    </source>
</evidence>
<evidence type="ECO:0000256" key="10">
    <source>
        <dbReference type="ARBA" id="ARBA00040828"/>
    </source>
</evidence>
<dbReference type="OrthoDB" id="240298at2759"/>
<evidence type="ECO:0000313" key="13">
    <source>
        <dbReference type="EMBL" id="ORY85631.1"/>
    </source>
</evidence>
<dbReference type="InterPro" id="IPR001623">
    <property type="entry name" value="DnaJ_domain"/>
</dbReference>
<keyword evidence="4" id="KW-1133">Transmembrane helix</keyword>
<evidence type="ECO:0000256" key="5">
    <source>
        <dbReference type="ARBA" id="ARBA00023010"/>
    </source>
</evidence>
<dbReference type="FunFam" id="1.10.287.110:FF:000001">
    <property type="entry name" value="Import inner membrane translocase subunit tim14"/>
    <property type="match status" value="1"/>
</dbReference>
<keyword evidence="2" id="KW-0812">Transmembrane</keyword>
<keyword evidence="6" id="KW-0496">Mitochondrion</keyword>
<dbReference type="InterPro" id="IPR036869">
    <property type="entry name" value="J_dom_sf"/>
</dbReference>
<dbReference type="PANTHER" id="PTHR12763:SF28">
    <property type="entry name" value="GEO10507P1-RELATED"/>
    <property type="match status" value="1"/>
</dbReference>
<evidence type="ECO:0000256" key="8">
    <source>
        <dbReference type="ARBA" id="ARBA00023186"/>
    </source>
</evidence>
<dbReference type="GO" id="GO:0001405">
    <property type="term" value="C:PAM complex, Tim23 associated import motor"/>
    <property type="evidence" value="ECO:0007669"/>
    <property type="project" value="TreeGrafter"/>
</dbReference>
<evidence type="ECO:0000256" key="11">
    <source>
        <dbReference type="ARBA" id="ARBA00041716"/>
    </source>
</evidence>
<dbReference type="OMA" id="EPRMNKR"/>
<dbReference type="SMART" id="SM00271">
    <property type="entry name" value="DnaJ"/>
    <property type="match status" value="1"/>
</dbReference>
<comment type="similarity">
    <text evidence="9">Belongs to the TIM14 family.</text>
</comment>
<keyword evidence="14" id="KW-1185">Reference proteome</keyword>
<dbReference type="PROSITE" id="PS50076">
    <property type="entry name" value="DNAJ_2"/>
    <property type="match status" value="1"/>
</dbReference>
<dbReference type="Gene3D" id="1.10.287.110">
    <property type="entry name" value="DnaJ domain"/>
    <property type="match status" value="1"/>
</dbReference>
<sequence length="111" mass="11771">MASVIAAGLGVAVAATAGKIGIRAWQKYTMQKGGGAAMAFYKGGFAPKMDRLEASRILGINEKASITSKKLKEAHRRIMVINHPDRGGSPYVASKINEAKDVIEKSGAIRN</sequence>
<keyword evidence="8" id="KW-0143">Chaperone</keyword>
<dbReference type="Proteomes" id="UP000193685">
    <property type="component" value="Unassembled WGS sequence"/>
</dbReference>